<gene>
    <name evidence="1" type="ORF">IV500_16545</name>
</gene>
<evidence type="ECO:0000313" key="1">
    <source>
        <dbReference type="EMBL" id="MBG0740982.1"/>
    </source>
</evidence>
<dbReference type="EMBL" id="JADNYM010000023">
    <property type="protein sequence ID" value="MBG0740982.1"/>
    <property type="molecule type" value="Genomic_DNA"/>
</dbReference>
<comment type="caution">
    <text evidence="1">The sequence shown here is derived from an EMBL/GenBank/DDBJ whole genome shotgun (WGS) entry which is preliminary data.</text>
</comment>
<reference evidence="1 2" key="1">
    <citation type="submission" date="2020-11" db="EMBL/GenBank/DDBJ databases">
        <title>Arthrobacter antarcticus sp. nov., isolated from Antarctic Soil.</title>
        <authorList>
            <person name="Li J."/>
        </authorList>
    </citation>
    <scope>NUCLEOTIDE SEQUENCE [LARGE SCALE GENOMIC DNA]</scope>
    <source>
        <strain evidence="1 2">Z1-20</strain>
    </source>
</reference>
<dbReference type="Proteomes" id="UP000655366">
    <property type="component" value="Unassembled WGS sequence"/>
</dbReference>
<protein>
    <submittedName>
        <fullName evidence="1">Uncharacterized protein</fullName>
    </submittedName>
</protein>
<organism evidence="1 2">
    <name type="scientific">Arthrobacter terrae</name>
    <dbReference type="NCBI Taxonomy" id="2935737"/>
    <lineage>
        <taxon>Bacteria</taxon>
        <taxon>Bacillati</taxon>
        <taxon>Actinomycetota</taxon>
        <taxon>Actinomycetes</taxon>
        <taxon>Micrococcales</taxon>
        <taxon>Micrococcaceae</taxon>
        <taxon>Arthrobacter</taxon>
    </lineage>
</organism>
<dbReference type="RefSeq" id="WP_196397912.1">
    <property type="nucleotide sequence ID" value="NZ_JADNYM010000023.1"/>
</dbReference>
<proteinExistence type="predicted"/>
<name>A0A931GBQ4_9MICC</name>
<sequence length="47" mass="5220">MKKQDAQLASSVLEKIADLAKSSPFKDLGNVQFVVDELKKGERTWAV</sequence>
<accession>A0A931GBQ4</accession>
<evidence type="ECO:0000313" key="2">
    <source>
        <dbReference type="Proteomes" id="UP000655366"/>
    </source>
</evidence>
<keyword evidence="2" id="KW-1185">Reference proteome</keyword>
<dbReference type="AlphaFoldDB" id="A0A931GBQ4"/>